<dbReference type="SUPFAM" id="SSF53756">
    <property type="entry name" value="UDP-Glycosyltransferase/glycogen phosphorylase"/>
    <property type="match status" value="1"/>
</dbReference>
<evidence type="ECO:0000313" key="2">
    <source>
        <dbReference type="EMBL" id="VTQ92721.1"/>
    </source>
</evidence>
<dbReference type="KEGG" id="hhw:NCTC503_01995"/>
<dbReference type="OrthoDB" id="9801492at2"/>
<dbReference type="GO" id="GO:0016757">
    <property type="term" value="F:glycosyltransferase activity"/>
    <property type="evidence" value="ECO:0007669"/>
    <property type="project" value="InterPro"/>
</dbReference>
<accession>A0A4U9RMS4</accession>
<dbReference type="Gene3D" id="3.40.50.2000">
    <property type="entry name" value="Glycogen Phosphorylase B"/>
    <property type="match status" value="1"/>
</dbReference>
<proteinExistence type="predicted"/>
<dbReference type="Proteomes" id="UP000308489">
    <property type="component" value="Chromosome 1"/>
</dbReference>
<dbReference type="InterPro" id="IPR001296">
    <property type="entry name" value="Glyco_trans_1"/>
</dbReference>
<keyword evidence="2" id="KW-0808">Transferase</keyword>
<dbReference type="EMBL" id="LR590481">
    <property type="protein sequence ID" value="VTQ92721.1"/>
    <property type="molecule type" value="Genomic_DNA"/>
</dbReference>
<gene>
    <name evidence="2" type="ORF">NCTC503_01995</name>
</gene>
<evidence type="ECO:0000259" key="1">
    <source>
        <dbReference type="Pfam" id="PF00534"/>
    </source>
</evidence>
<dbReference type="RefSeq" id="WP_138210576.1">
    <property type="nucleotide sequence ID" value="NZ_CBCSDB010000001.1"/>
</dbReference>
<dbReference type="AlphaFoldDB" id="A0A4U9RMS4"/>
<organism evidence="2 3">
    <name type="scientific">Hathewaya histolytica</name>
    <name type="common">Clostridium histolyticum</name>
    <dbReference type="NCBI Taxonomy" id="1498"/>
    <lineage>
        <taxon>Bacteria</taxon>
        <taxon>Bacillati</taxon>
        <taxon>Bacillota</taxon>
        <taxon>Clostridia</taxon>
        <taxon>Eubacteriales</taxon>
        <taxon>Clostridiaceae</taxon>
        <taxon>Hathewaya</taxon>
    </lineage>
</organism>
<reference evidence="2 3" key="1">
    <citation type="submission" date="2019-05" db="EMBL/GenBank/DDBJ databases">
        <authorList>
            <consortium name="Pathogen Informatics"/>
        </authorList>
    </citation>
    <scope>NUCLEOTIDE SEQUENCE [LARGE SCALE GENOMIC DNA]</scope>
    <source>
        <strain evidence="2 3">NCTC503</strain>
    </source>
</reference>
<keyword evidence="3" id="KW-1185">Reference proteome</keyword>
<sequence length="362" mass="42737">MECKRCIFHVPYYINLDWPSGTNIRPIKLIEAFKNIGYDVEVISGYGEERKKKILDIKDKINSGIKYEFLYTESSTEPTLLTEKNHIPKYLTLDFSFWKFCKARNIKIGLFYRDIYWAFDEYSKSVGFLKSNIAKIFYKYDLIKYNKLVDMLYLPSIKMKEYIPIDIKTKVKMLPPGINKIVENSTNTHEELNIFYVGAITGLYNLEKLFKVVNDIEGIKLTVCCREKEWADNRYIYEKYLHKNINIVHGSGDDIERYYLQADVLSLFFQPSEYRKFAMPIKLFEYIGYGKPMIATKGTATGEFVEKYDIGWNIEYSEEALFDLLLDVLRNKKLKEKSQNIKNIIPLNTWEERCKVIIEDLS</sequence>
<name>A0A4U9RMS4_HATHI</name>
<protein>
    <submittedName>
        <fullName evidence="2">Putative glycosyl transferase</fullName>
    </submittedName>
</protein>
<evidence type="ECO:0000313" key="3">
    <source>
        <dbReference type="Proteomes" id="UP000308489"/>
    </source>
</evidence>
<dbReference type="Pfam" id="PF00534">
    <property type="entry name" value="Glycos_transf_1"/>
    <property type="match status" value="1"/>
</dbReference>
<feature type="domain" description="Glycosyl transferase family 1" evidence="1">
    <location>
        <begin position="184"/>
        <end position="337"/>
    </location>
</feature>